<accession>A0A437MMD9</accession>
<proteinExistence type="predicted"/>
<sequence length="830" mass="91580">MFRLLGLRGRQSQKAPEFGCDWTVPALPETAAWPEADLTLECSVTPLWPSTEPPAELAVGWFATEDADPSGPRIAEGRLATLPHDAVRRPFTLPLGAIAQSVPSRPATIWVDLLQEMAFWFQHRGGVPLRFDLERPGRDFQDWVRLAQPRPLAELLWSARWLNLSGPLAAARERAALVPPLAAPAEHAPQPRPSPIAALRAAEDPVAALVRLAGGSAPLGQQPGGQEVGHRMAAVMAGTARWENIPGRDNPYFQHVRLRHPGTNAPLTAAIQDALSCVPARLLPELLESRDELRRWWLFDVVLPRGLPLSALPREDLHWWQQPVEDAGRLPVSRFAMARDRERRLISRDEEPRQDDDAGRLALLFRHVLHDGHDTHAMALTGRDSLGVLQSELTVDGQSVTLFQALVALADSPGGTGFAAAHGGFGLSLRQAARLIAEELPPLSVLLPEVPSLPVPLTVVGHYNSSGVGENFRMMANSLDRSGIATRMFDAGGQAVALDGRETLVSLTQRPREEVGALAYPREATTLFMINPENIGLVAANPAFGATMARRRVGFFLSEAQSLMPAQVAVCDTMDEIWTPSSFVRDIYAAHTARPVRCVGKALQWPDTTPDPYHRFMPGRRNRFVFLTSFDPNSWLRRKNPTAVVAAFMQAFPPQEKDVALVVKVPGLPRNHPGDPYGEWALIEEAVARDPRIILREEYASFLDYLGYIAHADCVVSAHRSEGFGYLCAQAHHYRTPLIATGYSGNMDFCTPENTWLIEHDMVPVGEGEFLPGTRGDWADVRVPHLAQLMRDAASQRERAIAMARAGRDMVQKLYAPEHFDRVIKELLQA</sequence>
<evidence type="ECO:0000313" key="2">
    <source>
        <dbReference type="Proteomes" id="UP000282957"/>
    </source>
</evidence>
<reference evidence="1 2" key="1">
    <citation type="submission" date="2019-01" db="EMBL/GenBank/DDBJ databases">
        <authorList>
            <person name="Chen W.-M."/>
        </authorList>
    </citation>
    <scope>NUCLEOTIDE SEQUENCE [LARGE SCALE GENOMIC DNA]</scope>
    <source>
        <strain evidence="1 2">CCP-6</strain>
    </source>
</reference>
<dbReference type="GO" id="GO:0016740">
    <property type="term" value="F:transferase activity"/>
    <property type="evidence" value="ECO:0007669"/>
    <property type="project" value="UniProtKB-KW"/>
</dbReference>
<keyword evidence="2" id="KW-1185">Reference proteome</keyword>
<dbReference type="EMBL" id="SACL01000001">
    <property type="protein sequence ID" value="RVT98810.1"/>
    <property type="molecule type" value="Genomic_DNA"/>
</dbReference>
<comment type="caution">
    <text evidence="1">The sequence shown here is derived from an EMBL/GenBank/DDBJ whole genome shotgun (WGS) entry which is preliminary data.</text>
</comment>
<dbReference type="Proteomes" id="UP000282957">
    <property type="component" value="Unassembled WGS sequence"/>
</dbReference>
<dbReference type="RefSeq" id="WP_127785281.1">
    <property type="nucleotide sequence ID" value="NZ_SACL01000001.1"/>
</dbReference>
<evidence type="ECO:0000313" key="1">
    <source>
        <dbReference type="EMBL" id="RVT98810.1"/>
    </source>
</evidence>
<name>A0A437MMD9_9PROT</name>
<dbReference type="SUPFAM" id="SSF53756">
    <property type="entry name" value="UDP-Glycosyltransferase/glycogen phosphorylase"/>
    <property type="match status" value="1"/>
</dbReference>
<organism evidence="1 2">
    <name type="scientific">Rhodovarius crocodyli</name>
    <dbReference type="NCBI Taxonomy" id="1979269"/>
    <lineage>
        <taxon>Bacteria</taxon>
        <taxon>Pseudomonadati</taxon>
        <taxon>Pseudomonadota</taxon>
        <taxon>Alphaproteobacteria</taxon>
        <taxon>Acetobacterales</taxon>
        <taxon>Roseomonadaceae</taxon>
        <taxon>Rhodovarius</taxon>
    </lineage>
</organism>
<gene>
    <name evidence="1" type="ORF">EOD42_01485</name>
</gene>
<protein>
    <submittedName>
        <fullName evidence="1">Glycosyltransferase family 1 protein</fullName>
    </submittedName>
</protein>
<dbReference type="Gene3D" id="3.40.50.2000">
    <property type="entry name" value="Glycogen Phosphorylase B"/>
    <property type="match status" value="1"/>
</dbReference>
<dbReference type="AlphaFoldDB" id="A0A437MMD9"/>
<keyword evidence="1" id="KW-0808">Transferase</keyword>
<dbReference type="OrthoDB" id="9783791at2"/>
<dbReference type="PANTHER" id="PTHR46656:SF3">
    <property type="entry name" value="PUTATIVE-RELATED"/>
    <property type="match status" value="1"/>
</dbReference>
<dbReference type="PANTHER" id="PTHR46656">
    <property type="entry name" value="PUTATIVE-RELATED"/>
    <property type="match status" value="1"/>
</dbReference>